<dbReference type="PROSITE" id="PS01247">
    <property type="entry name" value="IUNH"/>
    <property type="match status" value="1"/>
</dbReference>
<keyword evidence="5" id="KW-1185">Reference proteome</keyword>
<dbReference type="EMBL" id="FOTY01000005">
    <property type="protein sequence ID" value="SFL80490.1"/>
    <property type="molecule type" value="Genomic_DNA"/>
</dbReference>
<evidence type="ECO:0000256" key="1">
    <source>
        <dbReference type="ARBA" id="ARBA00022801"/>
    </source>
</evidence>
<dbReference type="GO" id="GO:0006152">
    <property type="term" value="P:purine nucleoside catabolic process"/>
    <property type="evidence" value="ECO:0007669"/>
    <property type="project" value="TreeGrafter"/>
</dbReference>
<evidence type="ECO:0000259" key="3">
    <source>
        <dbReference type="Pfam" id="PF01156"/>
    </source>
</evidence>
<dbReference type="InterPro" id="IPR015910">
    <property type="entry name" value="I/U_nuclsd_hydro_CS"/>
</dbReference>
<dbReference type="STRING" id="266892.SAMN04488054_105137"/>
<dbReference type="Proteomes" id="UP000199668">
    <property type="component" value="Unassembled WGS sequence"/>
</dbReference>
<protein>
    <submittedName>
        <fullName evidence="4">Purine nucleosidase</fullName>
    </submittedName>
</protein>
<dbReference type="GO" id="GO:0005829">
    <property type="term" value="C:cytosol"/>
    <property type="evidence" value="ECO:0007669"/>
    <property type="project" value="TreeGrafter"/>
</dbReference>
<feature type="domain" description="Inosine/uridine-preferring nucleoside hydrolase" evidence="3">
    <location>
        <begin position="5"/>
        <end position="298"/>
    </location>
</feature>
<dbReference type="InterPro" id="IPR001910">
    <property type="entry name" value="Inosine/uridine_hydrolase_dom"/>
</dbReference>
<proteinExistence type="predicted"/>
<accession>A0A1I4KNZ2</accession>
<keyword evidence="2" id="KW-0326">Glycosidase</keyword>
<evidence type="ECO:0000256" key="2">
    <source>
        <dbReference type="ARBA" id="ARBA00023295"/>
    </source>
</evidence>
<reference evidence="4 5" key="1">
    <citation type="submission" date="2016-10" db="EMBL/GenBank/DDBJ databases">
        <authorList>
            <person name="de Groot N.N."/>
        </authorList>
    </citation>
    <scope>NUCLEOTIDE SEQUENCE [LARGE SCALE GENOMIC DNA]</scope>
    <source>
        <strain evidence="4 5">CGMCC 1.6134</strain>
    </source>
</reference>
<gene>
    <name evidence="4" type="ORF">SAMN04488054_105137</name>
</gene>
<organism evidence="4 5">
    <name type="scientific">Salibacterium qingdaonense</name>
    <dbReference type="NCBI Taxonomy" id="266892"/>
    <lineage>
        <taxon>Bacteria</taxon>
        <taxon>Bacillati</taxon>
        <taxon>Bacillota</taxon>
        <taxon>Bacilli</taxon>
        <taxon>Bacillales</taxon>
        <taxon>Bacillaceae</taxon>
    </lineage>
</organism>
<dbReference type="PANTHER" id="PTHR12304">
    <property type="entry name" value="INOSINE-URIDINE PREFERRING NUCLEOSIDE HYDROLASE"/>
    <property type="match status" value="1"/>
</dbReference>
<dbReference type="AlphaFoldDB" id="A0A1I4KNZ2"/>
<sequence>MPKPIIMDCDPGHDDAIAIFLAAGSPEVDIQAITTVSGNALIGHTTRNALIIAEKAGLDHVPVAEGAGEPLVRTAVTAPHIHGESGLEGPDLPEPEKTVDTRHAVDMTAEMLFQADEPITLVPTGPLTNIAWLLKRYPAVKKNIAGIVLMGGGSYGNWSPAAEFNIYADPEAARIVFESGLPITMAGLDLTHQALAGQEEKEFLREAGTNAAAFTAELLDYFAGTYHSLFGFSAAPIHDACAVAFSIDENVFTTEHLPVTVETHGTYTTGMTVIDALQTTGKAPNVHVARELNQDMFWTMLKNALQRLP</sequence>
<dbReference type="CDD" id="cd02651">
    <property type="entry name" value="nuc_hydro_IU_UC_XIUA"/>
    <property type="match status" value="1"/>
</dbReference>
<dbReference type="PANTHER" id="PTHR12304:SF4">
    <property type="entry name" value="URIDINE NUCLEOSIDASE"/>
    <property type="match status" value="1"/>
</dbReference>
<dbReference type="GO" id="GO:0008477">
    <property type="term" value="F:purine nucleosidase activity"/>
    <property type="evidence" value="ECO:0007669"/>
    <property type="project" value="TreeGrafter"/>
</dbReference>
<name>A0A1I4KNZ2_9BACI</name>
<dbReference type="InterPro" id="IPR036452">
    <property type="entry name" value="Ribo_hydro-like"/>
</dbReference>
<evidence type="ECO:0000313" key="5">
    <source>
        <dbReference type="Proteomes" id="UP000199668"/>
    </source>
</evidence>
<dbReference type="InterPro" id="IPR023186">
    <property type="entry name" value="IUNH"/>
</dbReference>
<dbReference type="Pfam" id="PF01156">
    <property type="entry name" value="IU_nuc_hydro"/>
    <property type="match status" value="1"/>
</dbReference>
<dbReference type="Gene3D" id="3.90.245.10">
    <property type="entry name" value="Ribonucleoside hydrolase-like"/>
    <property type="match status" value="1"/>
</dbReference>
<dbReference type="GO" id="GO:0045437">
    <property type="term" value="F:uridine nucleosidase activity"/>
    <property type="evidence" value="ECO:0007669"/>
    <property type="project" value="UniProtKB-ARBA"/>
</dbReference>
<dbReference type="SUPFAM" id="SSF53590">
    <property type="entry name" value="Nucleoside hydrolase"/>
    <property type="match status" value="1"/>
</dbReference>
<dbReference type="RefSeq" id="WP_218151890.1">
    <property type="nucleotide sequence ID" value="NZ_FOTY01000005.1"/>
</dbReference>
<evidence type="ECO:0000313" key="4">
    <source>
        <dbReference type="EMBL" id="SFL80490.1"/>
    </source>
</evidence>
<keyword evidence="1" id="KW-0378">Hydrolase</keyword>